<feature type="transmembrane region" description="Helical" evidence="4">
    <location>
        <begin position="117"/>
        <end position="136"/>
    </location>
</feature>
<dbReference type="PROSITE" id="PS01124">
    <property type="entry name" value="HTH_ARAC_FAMILY_2"/>
    <property type="match status" value="1"/>
</dbReference>
<accession>A0ABZ0IUK1</accession>
<proteinExistence type="predicted"/>
<keyword evidence="2" id="KW-0238">DNA-binding</keyword>
<gene>
    <name evidence="6" type="ORF">RT717_08700</name>
</gene>
<dbReference type="EMBL" id="CP136051">
    <property type="protein sequence ID" value="WOK08713.1"/>
    <property type="molecule type" value="Genomic_DNA"/>
</dbReference>
<feature type="transmembrane region" description="Helical" evidence="4">
    <location>
        <begin position="177"/>
        <end position="196"/>
    </location>
</feature>
<sequence length="330" mass="38465">MPANELTLLLFSLGAFQGVLLSVLLKVKYRRSESDYLSLISLFFALLLAFYVAYWAKLDTPTYLWWVQYVTFLIAPLFYLLIRGISIQQATKWPTLLHFLPFLVAVFALYMPISPMFLFLLQPFHLLLYAVLSFPFARNRQANVRRWLFIPLLAYALLFVLYSIMVATKTLTLEFDYLIAAASCFFIYALLIKSYLQPQFINQLAVEEKLSTYISETVLSQIEHHFRECKPYLNGEYRLNDLSNDLSLKPYQLSEIINQKYDGFNKLLNDYRIRESIDLLNDTNEKVIDIAHLSGFNNKVSFYKSFKKATGKTPVEWRTAHKKPVNISTD</sequence>
<evidence type="ECO:0000313" key="6">
    <source>
        <dbReference type="EMBL" id="WOK08713.1"/>
    </source>
</evidence>
<keyword evidence="4" id="KW-0472">Membrane</keyword>
<feature type="transmembrane region" description="Helical" evidence="4">
    <location>
        <begin position="6"/>
        <end position="25"/>
    </location>
</feature>
<dbReference type="InterPro" id="IPR018060">
    <property type="entry name" value="HTH_AraC"/>
</dbReference>
<organism evidence="6 7">
    <name type="scientific">Imperialibacter roseus</name>
    <dbReference type="NCBI Taxonomy" id="1324217"/>
    <lineage>
        <taxon>Bacteria</taxon>
        <taxon>Pseudomonadati</taxon>
        <taxon>Bacteroidota</taxon>
        <taxon>Cytophagia</taxon>
        <taxon>Cytophagales</taxon>
        <taxon>Flammeovirgaceae</taxon>
        <taxon>Imperialibacter</taxon>
    </lineage>
</organism>
<keyword evidence="4" id="KW-1133">Transmembrane helix</keyword>
<keyword evidence="1" id="KW-0805">Transcription regulation</keyword>
<dbReference type="PROSITE" id="PS00041">
    <property type="entry name" value="HTH_ARAC_FAMILY_1"/>
    <property type="match status" value="1"/>
</dbReference>
<feature type="transmembrane region" description="Helical" evidence="4">
    <location>
        <begin position="62"/>
        <end position="81"/>
    </location>
</feature>
<evidence type="ECO:0000256" key="4">
    <source>
        <dbReference type="SAM" id="Phobius"/>
    </source>
</evidence>
<dbReference type="InterPro" id="IPR018062">
    <property type="entry name" value="HTH_AraC-typ_CS"/>
</dbReference>
<dbReference type="Gene3D" id="1.10.10.60">
    <property type="entry name" value="Homeodomain-like"/>
    <property type="match status" value="1"/>
</dbReference>
<evidence type="ECO:0000256" key="2">
    <source>
        <dbReference type="ARBA" id="ARBA00023125"/>
    </source>
</evidence>
<keyword evidence="3" id="KW-0804">Transcription</keyword>
<dbReference type="Proteomes" id="UP001302349">
    <property type="component" value="Chromosome"/>
</dbReference>
<keyword evidence="7" id="KW-1185">Reference proteome</keyword>
<dbReference type="Pfam" id="PF12833">
    <property type="entry name" value="HTH_18"/>
    <property type="match status" value="1"/>
</dbReference>
<dbReference type="SUPFAM" id="SSF46689">
    <property type="entry name" value="Homeodomain-like"/>
    <property type="match status" value="1"/>
</dbReference>
<feature type="transmembrane region" description="Helical" evidence="4">
    <location>
        <begin position="93"/>
        <end position="111"/>
    </location>
</feature>
<feature type="transmembrane region" description="Helical" evidence="4">
    <location>
        <begin position="37"/>
        <end position="56"/>
    </location>
</feature>
<evidence type="ECO:0000313" key="7">
    <source>
        <dbReference type="Proteomes" id="UP001302349"/>
    </source>
</evidence>
<dbReference type="InterPro" id="IPR009057">
    <property type="entry name" value="Homeodomain-like_sf"/>
</dbReference>
<dbReference type="SMART" id="SM00342">
    <property type="entry name" value="HTH_ARAC"/>
    <property type="match status" value="1"/>
</dbReference>
<feature type="transmembrane region" description="Helical" evidence="4">
    <location>
        <begin position="148"/>
        <end position="165"/>
    </location>
</feature>
<name>A0ABZ0IUK1_9BACT</name>
<feature type="domain" description="HTH araC/xylS-type" evidence="5">
    <location>
        <begin position="216"/>
        <end position="320"/>
    </location>
</feature>
<evidence type="ECO:0000259" key="5">
    <source>
        <dbReference type="PROSITE" id="PS01124"/>
    </source>
</evidence>
<dbReference type="PANTHER" id="PTHR43280">
    <property type="entry name" value="ARAC-FAMILY TRANSCRIPTIONAL REGULATOR"/>
    <property type="match status" value="1"/>
</dbReference>
<dbReference type="PANTHER" id="PTHR43280:SF29">
    <property type="entry name" value="ARAC-FAMILY TRANSCRIPTIONAL REGULATOR"/>
    <property type="match status" value="1"/>
</dbReference>
<protein>
    <submittedName>
        <fullName evidence="6">Helix-turn-helix domain-containing protein</fullName>
    </submittedName>
</protein>
<keyword evidence="4" id="KW-0812">Transmembrane</keyword>
<evidence type="ECO:0000256" key="3">
    <source>
        <dbReference type="ARBA" id="ARBA00023163"/>
    </source>
</evidence>
<evidence type="ECO:0000256" key="1">
    <source>
        <dbReference type="ARBA" id="ARBA00023015"/>
    </source>
</evidence>
<dbReference type="RefSeq" id="WP_317491346.1">
    <property type="nucleotide sequence ID" value="NZ_CP136051.1"/>
</dbReference>
<reference evidence="6 7" key="1">
    <citation type="journal article" date="2023" name="Microbiol. Resour. Announc.">
        <title>Complete Genome Sequence of Imperialibacter roseus strain P4T.</title>
        <authorList>
            <person name="Tizabi D.R."/>
            <person name="Bachvaroff T."/>
            <person name="Hill R.T."/>
        </authorList>
    </citation>
    <scope>NUCLEOTIDE SEQUENCE [LARGE SCALE GENOMIC DNA]</scope>
    <source>
        <strain evidence="6 7">P4T</strain>
    </source>
</reference>